<feature type="transmembrane region" description="Helical" evidence="1">
    <location>
        <begin position="49"/>
        <end position="68"/>
    </location>
</feature>
<feature type="transmembrane region" description="Helical" evidence="1">
    <location>
        <begin position="6"/>
        <end position="37"/>
    </location>
</feature>
<dbReference type="EMBL" id="WKJO01000002">
    <property type="protein sequence ID" value="MRX23566.1"/>
    <property type="molecule type" value="Genomic_DNA"/>
</dbReference>
<feature type="transmembrane region" description="Helical" evidence="1">
    <location>
        <begin position="107"/>
        <end position="125"/>
    </location>
</feature>
<keyword evidence="1" id="KW-1133">Transmembrane helix</keyword>
<feature type="transmembrane region" description="Helical" evidence="1">
    <location>
        <begin position="74"/>
        <end position="95"/>
    </location>
</feature>
<evidence type="ECO:0000256" key="1">
    <source>
        <dbReference type="SAM" id="Phobius"/>
    </source>
</evidence>
<name>A0A6A8GKM0_9EURY</name>
<keyword evidence="1" id="KW-0472">Membrane</keyword>
<protein>
    <submittedName>
        <fullName evidence="2">Uncharacterized protein</fullName>
    </submittedName>
</protein>
<dbReference type="AlphaFoldDB" id="A0A6A8GKM0"/>
<proteinExistence type="predicted"/>
<accession>A0A6A8GKM0</accession>
<keyword evidence="3" id="KW-1185">Reference proteome</keyword>
<evidence type="ECO:0000313" key="2">
    <source>
        <dbReference type="EMBL" id="MRX23566.1"/>
    </source>
</evidence>
<dbReference type="Proteomes" id="UP000439022">
    <property type="component" value="Unassembled WGS sequence"/>
</dbReference>
<feature type="transmembrane region" description="Helical" evidence="1">
    <location>
        <begin position="145"/>
        <end position="167"/>
    </location>
</feature>
<sequence>MNATIAWVITAVLVILAVLGFFAGLLVFMTIAAVAAFVAITPAVVNRSWTRTVSWPLLLLASIPLVLGVGRPSFFSDVVTSLSIAMLAMLVVVALQMTTTVRMTPRFAIFFVALSTMAFAGFWAVGSAISARYLGTDFVETNEELMIVFTAAALAGIAGGVIFRWYFRGQLKANVEAQPDVEVVA</sequence>
<organism evidence="2 3">
    <name type="scientific">Haloferax litoreum</name>
    <dbReference type="NCBI Taxonomy" id="2666140"/>
    <lineage>
        <taxon>Archaea</taxon>
        <taxon>Methanobacteriati</taxon>
        <taxon>Methanobacteriota</taxon>
        <taxon>Stenosarchaea group</taxon>
        <taxon>Halobacteria</taxon>
        <taxon>Halobacteriales</taxon>
        <taxon>Haloferacaceae</taxon>
        <taxon>Haloferax</taxon>
    </lineage>
</organism>
<reference evidence="2 3" key="1">
    <citation type="submission" date="2019-11" db="EMBL/GenBank/DDBJ databases">
        <title>Whole genome sequence of Haloferax sp. MBLA0076.</title>
        <authorList>
            <person name="Seo M.-J."/>
            <person name="Cho E.-S."/>
        </authorList>
    </citation>
    <scope>NUCLEOTIDE SEQUENCE [LARGE SCALE GENOMIC DNA]</scope>
    <source>
        <strain evidence="2 3">MBLA0076</strain>
    </source>
</reference>
<evidence type="ECO:0000313" key="3">
    <source>
        <dbReference type="Proteomes" id="UP000439022"/>
    </source>
</evidence>
<comment type="caution">
    <text evidence="2">The sequence shown here is derived from an EMBL/GenBank/DDBJ whole genome shotgun (WGS) entry which is preliminary data.</text>
</comment>
<keyword evidence="1" id="KW-0812">Transmembrane</keyword>
<gene>
    <name evidence="2" type="ORF">GJR96_16605</name>
</gene>